<reference evidence="3" key="1">
    <citation type="journal article" date="2019" name="Int. J. Syst. Evol. Microbiol.">
        <title>The Global Catalogue of Microorganisms (GCM) 10K type strain sequencing project: providing services to taxonomists for standard genome sequencing and annotation.</title>
        <authorList>
            <consortium name="The Broad Institute Genomics Platform"/>
            <consortium name="The Broad Institute Genome Sequencing Center for Infectious Disease"/>
            <person name="Wu L."/>
            <person name="Ma J."/>
        </authorList>
    </citation>
    <scope>NUCLEOTIDE SEQUENCE [LARGE SCALE GENOMIC DNA]</scope>
    <source>
        <strain evidence="3">JCM 16114</strain>
    </source>
</reference>
<comment type="caution">
    <text evidence="2">The sequence shown here is derived from an EMBL/GenBank/DDBJ whole genome shotgun (WGS) entry which is preliminary data.</text>
</comment>
<keyword evidence="3" id="KW-1185">Reference proteome</keyword>
<dbReference type="Proteomes" id="UP001499843">
    <property type="component" value="Unassembled WGS sequence"/>
</dbReference>
<feature type="region of interest" description="Disordered" evidence="1">
    <location>
        <begin position="180"/>
        <end position="229"/>
    </location>
</feature>
<feature type="compositionally biased region" description="Low complexity" evidence="1">
    <location>
        <begin position="183"/>
        <end position="212"/>
    </location>
</feature>
<evidence type="ECO:0000313" key="3">
    <source>
        <dbReference type="Proteomes" id="UP001499843"/>
    </source>
</evidence>
<organism evidence="2 3">
    <name type="scientific">Nonomuraea monospora</name>
    <dbReference type="NCBI Taxonomy" id="568818"/>
    <lineage>
        <taxon>Bacteria</taxon>
        <taxon>Bacillati</taxon>
        <taxon>Actinomycetota</taxon>
        <taxon>Actinomycetes</taxon>
        <taxon>Streptosporangiales</taxon>
        <taxon>Streptosporangiaceae</taxon>
        <taxon>Nonomuraea</taxon>
    </lineage>
</organism>
<dbReference type="EMBL" id="BAAAQX010000024">
    <property type="protein sequence ID" value="GAA2212007.1"/>
    <property type="molecule type" value="Genomic_DNA"/>
</dbReference>
<gene>
    <name evidence="2" type="ORF">GCM10009850_074690</name>
</gene>
<name>A0ABP5PME2_9ACTN</name>
<protein>
    <submittedName>
        <fullName evidence="2">Uncharacterized protein</fullName>
    </submittedName>
</protein>
<evidence type="ECO:0000313" key="2">
    <source>
        <dbReference type="EMBL" id="GAA2212007.1"/>
    </source>
</evidence>
<proteinExistence type="predicted"/>
<accession>A0ABP5PME2</accession>
<sequence>MNEGTRDEIRSTVEALRGERFDGRSDVERELLDRGAPIVAELLDLAADEGALPDIFKDWFKEIGGAADELLRVRRDGPGRLRRYALEALASLGAAHRLDPRDRAAVERLVRLRLSDAGDGEPRRPRYWPGFWVTVRGDDLKAITAELGLHHLTRATVPMGVHAAVMEEHFITMTDAAGKPQYATPTTTTRTTVTTASGTSPATAAATAGRSPSRMRRTRRWTPTPPPRT</sequence>
<evidence type="ECO:0000256" key="1">
    <source>
        <dbReference type="SAM" id="MobiDB-lite"/>
    </source>
</evidence>
<dbReference type="RefSeq" id="WP_344485680.1">
    <property type="nucleotide sequence ID" value="NZ_BAAAQX010000024.1"/>
</dbReference>